<comment type="caution">
    <text evidence="7">The sequence shown here is derived from an EMBL/GenBank/DDBJ whole genome shotgun (WGS) entry which is preliminary data.</text>
</comment>
<dbReference type="InterPro" id="IPR007267">
    <property type="entry name" value="GtrA_DPMS_TM"/>
</dbReference>
<dbReference type="Pfam" id="PF04138">
    <property type="entry name" value="GtrA_DPMS_TM"/>
    <property type="match status" value="1"/>
</dbReference>
<dbReference type="GO" id="GO:0016020">
    <property type="term" value="C:membrane"/>
    <property type="evidence" value="ECO:0007669"/>
    <property type="project" value="UniProtKB-SubCell"/>
</dbReference>
<proteinExistence type="predicted"/>
<comment type="subcellular location">
    <subcellularLocation>
        <location evidence="1">Membrane</location>
        <topology evidence="1">Multi-pass membrane protein</topology>
    </subcellularLocation>
</comment>
<reference evidence="7" key="1">
    <citation type="submission" date="2019-04" db="EMBL/GenBank/DDBJ databases">
        <title>Evolution of Biomass-Degrading Anaerobic Consortia Revealed by Metagenomics.</title>
        <authorList>
            <person name="Peng X."/>
        </authorList>
    </citation>
    <scope>NUCLEOTIDE SEQUENCE</scope>
    <source>
        <strain evidence="7">SIG240</strain>
    </source>
</reference>
<evidence type="ECO:0000313" key="7">
    <source>
        <dbReference type="EMBL" id="MBE6091832.1"/>
    </source>
</evidence>
<name>A0A927WH89_SELRU</name>
<evidence type="ECO:0000256" key="2">
    <source>
        <dbReference type="ARBA" id="ARBA00022692"/>
    </source>
</evidence>
<protein>
    <submittedName>
        <fullName evidence="7">GtrA family protein</fullName>
    </submittedName>
</protein>
<gene>
    <name evidence="7" type="ORF">E7201_01420</name>
</gene>
<dbReference type="GO" id="GO:0000271">
    <property type="term" value="P:polysaccharide biosynthetic process"/>
    <property type="evidence" value="ECO:0007669"/>
    <property type="project" value="InterPro"/>
</dbReference>
<feature type="transmembrane region" description="Helical" evidence="5">
    <location>
        <begin position="116"/>
        <end position="135"/>
    </location>
</feature>
<sequence length="141" mass="15785">MSTMGADKVYFSELCRYAVVGAVSFLLDFVILMLAHNALMACFTGSLYLATALGFLGGIMLNTYLSVKYVFIDKEGGKDKQSLVIHDYIKIIMIGITGLGLTELGMFIGVDFIGIYYLWSKIVVTAIVFLWNYWARKVFVF</sequence>
<evidence type="ECO:0000256" key="4">
    <source>
        <dbReference type="ARBA" id="ARBA00023136"/>
    </source>
</evidence>
<dbReference type="AlphaFoldDB" id="A0A927WH89"/>
<dbReference type="EMBL" id="SVBY01000006">
    <property type="protein sequence ID" value="MBE6091832.1"/>
    <property type="molecule type" value="Genomic_DNA"/>
</dbReference>
<evidence type="ECO:0000256" key="5">
    <source>
        <dbReference type="SAM" id="Phobius"/>
    </source>
</evidence>
<feature type="transmembrane region" description="Helical" evidence="5">
    <location>
        <begin position="88"/>
        <end position="110"/>
    </location>
</feature>
<keyword evidence="4 5" id="KW-0472">Membrane</keyword>
<evidence type="ECO:0000259" key="6">
    <source>
        <dbReference type="Pfam" id="PF04138"/>
    </source>
</evidence>
<evidence type="ECO:0000256" key="3">
    <source>
        <dbReference type="ARBA" id="ARBA00022989"/>
    </source>
</evidence>
<keyword evidence="3 5" id="KW-1133">Transmembrane helix</keyword>
<keyword evidence="2 5" id="KW-0812">Transmembrane</keyword>
<organism evidence="7 8">
    <name type="scientific">Selenomonas ruminantium</name>
    <dbReference type="NCBI Taxonomy" id="971"/>
    <lineage>
        <taxon>Bacteria</taxon>
        <taxon>Bacillati</taxon>
        <taxon>Bacillota</taxon>
        <taxon>Negativicutes</taxon>
        <taxon>Selenomonadales</taxon>
        <taxon>Selenomonadaceae</taxon>
        <taxon>Selenomonas</taxon>
    </lineage>
</organism>
<feature type="transmembrane region" description="Helical" evidence="5">
    <location>
        <begin position="14"/>
        <end position="35"/>
    </location>
</feature>
<feature type="domain" description="GtrA/DPMS transmembrane" evidence="6">
    <location>
        <begin position="16"/>
        <end position="141"/>
    </location>
</feature>
<feature type="transmembrane region" description="Helical" evidence="5">
    <location>
        <begin position="47"/>
        <end position="67"/>
    </location>
</feature>
<dbReference type="Proteomes" id="UP000761380">
    <property type="component" value="Unassembled WGS sequence"/>
</dbReference>
<evidence type="ECO:0000313" key="8">
    <source>
        <dbReference type="Proteomes" id="UP000761380"/>
    </source>
</evidence>
<evidence type="ECO:0000256" key="1">
    <source>
        <dbReference type="ARBA" id="ARBA00004141"/>
    </source>
</evidence>
<accession>A0A927WH89</accession>